<accession>A0ABS7QPB9</accession>
<reference evidence="1 2" key="1">
    <citation type="submission" date="2021-08" db="EMBL/GenBank/DDBJ databases">
        <title>Streptomyces sp. PTM05 isolated from lichen.</title>
        <authorList>
            <person name="Somphong A."/>
            <person name="Phongsopitanun W."/>
            <person name="Tanasupawat S."/>
        </authorList>
    </citation>
    <scope>NUCLEOTIDE SEQUENCE [LARGE SCALE GENOMIC DNA]</scope>
    <source>
        <strain evidence="1 2">Ptm05</strain>
    </source>
</reference>
<dbReference type="RefSeq" id="WP_222975517.1">
    <property type="nucleotide sequence ID" value="NZ_JAINVZ010000004.1"/>
</dbReference>
<dbReference type="EMBL" id="JAINVZ010000004">
    <property type="protein sequence ID" value="MBY8884778.1"/>
    <property type="molecule type" value="Genomic_DNA"/>
</dbReference>
<protein>
    <submittedName>
        <fullName evidence="1">Uncharacterized protein</fullName>
    </submittedName>
</protein>
<comment type="caution">
    <text evidence="1">The sequence shown here is derived from an EMBL/GenBank/DDBJ whole genome shotgun (WGS) entry which is preliminary data.</text>
</comment>
<evidence type="ECO:0000313" key="2">
    <source>
        <dbReference type="Proteomes" id="UP001198565"/>
    </source>
</evidence>
<proteinExistence type="predicted"/>
<evidence type="ECO:0000313" key="1">
    <source>
        <dbReference type="EMBL" id="MBY8884778.1"/>
    </source>
</evidence>
<organism evidence="1 2">
    <name type="scientific">Streptantibioticus parmotrematis</name>
    <dbReference type="NCBI Taxonomy" id="2873249"/>
    <lineage>
        <taxon>Bacteria</taxon>
        <taxon>Bacillati</taxon>
        <taxon>Actinomycetota</taxon>
        <taxon>Actinomycetes</taxon>
        <taxon>Kitasatosporales</taxon>
        <taxon>Streptomycetaceae</taxon>
        <taxon>Streptantibioticus</taxon>
    </lineage>
</organism>
<dbReference type="Proteomes" id="UP001198565">
    <property type="component" value="Unassembled WGS sequence"/>
</dbReference>
<gene>
    <name evidence="1" type="ORF">K7472_07955</name>
</gene>
<name>A0ABS7QPB9_9ACTN</name>
<keyword evidence="2" id="KW-1185">Reference proteome</keyword>
<sequence>MTGLEIVVGEFLVAWAARKARRVGKRVDTEIDQALDLGLDRLHELVAGKLGGDPALAKLAAEIEQSGEASSRTQERVRLALEDAAETDPGFASDLRAVVQELQGMQRQAGVAVAGQQGVVVSGNVQADRGAVAIGGVSGSTVSIGLPPGPSAPGGNKG</sequence>